<evidence type="ECO:0000256" key="1">
    <source>
        <dbReference type="ARBA" id="ARBA00023002"/>
    </source>
</evidence>
<feature type="domain" description="Alcohol dehydrogenase iron-type/glycerol dehydrogenase GldA" evidence="2">
    <location>
        <begin position="9"/>
        <end position="177"/>
    </location>
</feature>
<dbReference type="InterPro" id="IPR044731">
    <property type="entry name" value="BDH-like"/>
</dbReference>
<evidence type="ECO:0000313" key="5">
    <source>
        <dbReference type="Proteomes" id="UP000824258"/>
    </source>
</evidence>
<dbReference type="InterPro" id="IPR001670">
    <property type="entry name" value="ADH_Fe/GldA"/>
</dbReference>
<protein>
    <submittedName>
        <fullName evidence="4">Iron-containing alcohol dehydrogenase</fullName>
    </submittedName>
</protein>
<dbReference type="GO" id="GO:0046872">
    <property type="term" value="F:metal ion binding"/>
    <property type="evidence" value="ECO:0007669"/>
    <property type="project" value="InterPro"/>
</dbReference>
<evidence type="ECO:0000259" key="2">
    <source>
        <dbReference type="Pfam" id="PF00465"/>
    </source>
</evidence>
<dbReference type="Pfam" id="PF25137">
    <property type="entry name" value="ADH_Fe_C"/>
    <property type="match status" value="1"/>
</dbReference>
<name>A0A9D1A769_9FIRM</name>
<gene>
    <name evidence="4" type="ORF">IAA70_02380</name>
</gene>
<dbReference type="Gene3D" id="3.40.50.1970">
    <property type="match status" value="1"/>
</dbReference>
<evidence type="ECO:0000313" key="4">
    <source>
        <dbReference type="EMBL" id="HIR09231.1"/>
    </source>
</evidence>
<dbReference type="PANTHER" id="PTHR43633">
    <property type="entry name" value="ALCOHOL DEHYDROGENASE YQHD"/>
    <property type="match status" value="1"/>
</dbReference>
<dbReference type="GO" id="GO:1990362">
    <property type="term" value="F:butanol dehydrogenase (NAD+) activity"/>
    <property type="evidence" value="ECO:0007669"/>
    <property type="project" value="InterPro"/>
</dbReference>
<dbReference type="SUPFAM" id="SSF56796">
    <property type="entry name" value="Dehydroquinate synthase-like"/>
    <property type="match status" value="1"/>
</dbReference>
<accession>A0A9D1A769</accession>
<dbReference type="Gene3D" id="1.20.1090.10">
    <property type="entry name" value="Dehydroquinate synthase-like - alpha domain"/>
    <property type="match status" value="1"/>
</dbReference>
<reference evidence="4" key="1">
    <citation type="submission" date="2020-10" db="EMBL/GenBank/DDBJ databases">
        <authorList>
            <person name="Gilroy R."/>
        </authorList>
    </citation>
    <scope>NUCLEOTIDE SEQUENCE</scope>
    <source>
        <strain evidence="4">ChiHjej9B8-7071</strain>
    </source>
</reference>
<evidence type="ECO:0000259" key="3">
    <source>
        <dbReference type="Pfam" id="PF25137"/>
    </source>
</evidence>
<dbReference type="AlphaFoldDB" id="A0A9D1A769"/>
<keyword evidence="1" id="KW-0560">Oxidoreductase</keyword>
<comment type="caution">
    <text evidence="4">The sequence shown here is derived from an EMBL/GenBank/DDBJ whole genome shotgun (WGS) entry which is preliminary data.</text>
</comment>
<sequence length="391" mass="42840">MTNYEFYCPTKILFGRGMEEKVGEETAKYANKALIVYGSDRIKKSGLFGTVTASLEKAGVSWWELGGVKSNPRDDLVYEGIDICRKNDITFVLGVGGGSVIDTAKAIGYGVVYDGDFMDLYLGKANPVSCLKVGAVLTIPGAGSESSNGSVITSVSEGLKRSCDTDLARPVFAVMNPELTVTVPMYHTLAGAFDAIAHAMERYFTNTTFVEFGDRMAEGVMKAMMKYMKLIKTDPTNYDYRAEIMWGCKAAQDDFIGVGREQCWESHLLQRDVGSICMDSSHGAGLAVIVPHWMRHAYKVNVPRFAQWANRVMEVEINPADLEGTALEGIDRLSKFIKEVGLPTTLRELGVSSEADIEVMAKKAFPNGDETLGGFSHLTRKDFVEILTAAF</sequence>
<dbReference type="EMBL" id="DVGD01000068">
    <property type="protein sequence ID" value="HIR09231.1"/>
    <property type="molecule type" value="Genomic_DNA"/>
</dbReference>
<dbReference type="CDD" id="cd08187">
    <property type="entry name" value="BDH"/>
    <property type="match status" value="1"/>
</dbReference>
<dbReference type="InterPro" id="IPR056798">
    <property type="entry name" value="ADH_Fe_C"/>
</dbReference>
<dbReference type="PANTHER" id="PTHR43633:SF1">
    <property type="entry name" value="ALCOHOL DEHYDROGENASE YQHD"/>
    <property type="match status" value="1"/>
</dbReference>
<dbReference type="GO" id="GO:1990002">
    <property type="term" value="F:methylglyoxal reductase (NADPH) (acetol producing) activity"/>
    <property type="evidence" value="ECO:0007669"/>
    <property type="project" value="TreeGrafter"/>
</dbReference>
<organism evidence="4 5">
    <name type="scientific">Candidatus Avoscillospira stercoripullorum</name>
    <dbReference type="NCBI Taxonomy" id="2840709"/>
    <lineage>
        <taxon>Bacteria</taxon>
        <taxon>Bacillati</taxon>
        <taxon>Bacillota</taxon>
        <taxon>Clostridia</taxon>
        <taxon>Eubacteriales</taxon>
        <taxon>Oscillospiraceae</taxon>
        <taxon>Oscillospiraceae incertae sedis</taxon>
        <taxon>Candidatus Avoscillospira</taxon>
    </lineage>
</organism>
<dbReference type="Proteomes" id="UP000824258">
    <property type="component" value="Unassembled WGS sequence"/>
</dbReference>
<dbReference type="FunFam" id="3.40.50.1970:FF:000003">
    <property type="entry name" value="Alcohol dehydrogenase, iron-containing"/>
    <property type="match status" value="1"/>
</dbReference>
<proteinExistence type="predicted"/>
<dbReference type="Pfam" id="PF00465">
    <property type="entry name" value="Fe-ADH"/>
    <property type="match status" value="1"/>
</dbReference>
<dbReference type="GO" id="GO:0005829">
    <property type="term" value="C:cytosol"/>
    <property type="evidence" value="ECO:0007669"/>
    <property type="project" value="TreeGrafter"/>
</dbReference>
<feature type="domain" description="Fe-containing alcohol dehydrogenase-like C-terminal" evidence="3">
    <location>
        <begin position="189"/>
        <end position="391"/>
    </location>
</feature>
<dbReference type="GO" id="GO:0008106">
    <property type="term" value="F:alcohol dehydrogenase (NADP+) activity"/>
    <property type="evidence" value="ECO:0007669"/>
    <property type="project" value="TreeGrafter"/>
</dbReference>
<reference evidence="4" key="2">
    <citation type="journal article" date="2021" name="PeerJ">
        <title>Extensive microbial diversity within the chicken gut microbiome revealed by metagenomics and culture.</title>
        <authorList>
            <person name="Gilroy R."/>
            <person name="Ravi A."/>
            <person name="Getino M."/>
            <person name="Pursley I."/>
            <person name="Horton D.L."/>
            <person name="Alikhan N.F."/>
            <person name="Baker D."/>
            <person name="Gharbi K."/>
            <person name="Hall N."/>
            <person name="Watson M."/>
            <person name="Adriaenssens E.M."/>
            <person name="Foster-Nyarko E."/>
            <person name="Jarju S."/>
            <person name="Secka A."/>
            <person name="Antonio M."/>
            <person name="Oren A."/>
            <person name="Chaudhuri R.R."/>
            <person name="La Ragione R."/>
            <person name="Hildebrand F."/>
            <person name="Pallen M.J."/>
        </authorList>
    </citation>
    <scope>NUCLEOTIDE SEQUENCE</scope>
    <source>
        <strain evidence="4">ChiHjej9B8-7071</strain>
    </source>
</reference>